<comment type="caution">
    <text evidence="2">The sequence shown here is derived from an EMBL/GenBank/DDBJ whole genome shotgun (WGS) entry which is preliminary data.</text>
</comment>
<name>A0ABV5WCL7_9BACI</name>
<accession>A0ABV5WCL7</accession>
<gene>
    <name evidence="2" type="ORF">ACFFMS_07305</name>
</gene>
<evidence type="ECO:0000313" key="2">
    <source>
        <dbReference type="EMBL" id="MFB9758327.1"/>
    </source>
</evidence>
<dbReference type="EMBL" id="JBHMAF010000026">
    <property type="protein sequence ID" value="MFB9758327.1"/>
    <property type="molecule type" value="Genomic_DNA"/>
</dbReference>
<evidence type="ECO:0000313" key="3">
    <source>
        <dbReference type="Proteomes" id="UP001589609"/>
    </source>
</evidence>
<organism evidence="2 3">
    <name type="scientific">Ectobacillus funiculus</name>
    <dbReference type="NCBI Taxonomy" id="137993"/>
    <lineage>
        <taxon>Bacteria</taxon>
        <taxon>Bacillati</taxon>
        <taxon>Bacillota</taxon>
        <taxon>Bacilli</taxon>
        <taxon>Bacillales</taxon>
        <taxon>Bacillaceae</taxon>
        <taxon>Ectobacillus</taxon>
    </lineage>
</organism>
<dbReference type="Proteomes" id="UP001589609">
    <property type="component" value="Unassembled WGS sequence"/>
</dbReference>
<keyword evidence="1" id="KW-0472">Membrane</keyword>
<feature type="transmembrane region" description="Helical" evidence="1">
    <location>
        <begin position="108"/>
        <end position="128"/>
    </location>
</feature>
<keyword evidence="1" id="KW-1133">Transmembrane helix</keyword>
<proteinExistence type="predicted"/>
<evidence type="ECO:0000256" key="1">
    <source>
        <dbReference type="SAM" id="Phobius"/>
    </source>
</evidence>
<sequence length="220" mass="26433">MATKETKHLEQMDKHFEQVDKLREKFMDSFVDYWQHYSSWGSWQFWFLLVMGILPLIILYFFIDRKKAVHIGFFGFNVHVWSTKLDEIALANDLWDYKYKLTPYLQSMAVLDASFLPVSFMLLYQWTLNYKKNYYIYATGLCVFFAFLFKPALVAFGIFHIQKGVHYWYLFVAYIIVMLVSKWITNMFIHLEEEPKNPIVNVVEQEEMQTPLTSETEQDE</sequence>
<feature type="transmembrane region" description="Helical" evidence="1">
    <location>
        <begin position="166"/>
        <end position="184"/>
    </location>
</feature>
<evidence type="ECO:0008006" key="4">
    <source>
        <dbReference type="Google" id="ProtNLM"/>
    </source>
</evidence>
<protein>
    <recommendedName>
        <fullName evidence="4">DUF624 domain-containing protein</fullName>
    </recommendedName>
</protein>
<feature type="transmembrane region" description="Helical" evidence="1">
    <location>
        <begin position="134"/>
        <end position="159"/>
    </location>
</feature>
<dbReference type="RefSeq" id="WP_379948603.1">
    <property type="nucleotide sequence ID" value="NZ_JBHMAF010000026.1"/>
</dbReference>
<feature type="transmembrane region" description="Helical" evidence="1">
    <location>
        <begin position="43"/>
        <end position="63"/>
    </location>
</feature>
<reference evidence="2 3" key="1">
    <citation type="submission" date="2024-09" db="EMBL/GenBank/DDBJ databases">
        <authorList>
            <person name="Sun Q."/>
            <person name="Mori K."/>
        </authorList>
    </citation>
    <scope>NUCLEOTIDE SEQUENCE [LARGE SCALE GENOMIC DNA]</scope>
    <source>
        <strain evidence="2 3">JCM 11201</strain>
    </source>
</reference>
<keyword evidence="3" id="KW-1185">Reference proteome</keyword>
<keyword evidence="1" id="KW-0812">Transmembrane</keyword>